<dbReference type="InterPro" id="IPR005554">
    <property type="entry name" value="NOL6/Upt22"/>
</dbReference>
<dbReference type="Gene3D" id="1.10.1410.10">
    <property type="match status" value="2"/>
</dbReference>
<dbReference type="EMBL" id="CACRXK020003531">
    <property type="protein sequence ID" value="CAB3999174.1"/>
    <property type="molecule type" value="Genomic_DNA"/>
</dbReference>
<evidence type="ECO:0000259" key="13">
    <source>
        <dbReference type="Pfam" id="PF17406"/>
    </source>
</evidence>
<evidence type="ECO:0000256" key="5">
    <source>
        <dbReference type="ARBA" id="ARBA00023242"/>
    </source>
</evidence>
<dbReference type="Pfam" id="PF17403">
    <property type="entry name" value="Nrap_D2"/>
    <property type="match status" value="1"/>
</dbReference>
<gene>
    <name evidence="15" type="ORF">PACLA_8A045997</name>
</gene>
<evidence type="ECO:0000256" key="6">
    <source>
        <dbReference type="ARBA" id="ARBA00035000"/>
    </source>
</evidence>
<name>A0A6S7H3H3_PARCT</name>
<feature type="region of interest" description="Disordered" evidence="8">
    <location>
        <begin position="27"/>
        <end position="66"/>
    </location>
</feature>
<dbReference type="InterPro" id="IPR035082">
    <property type="entry name" value="Nrap_D1"/>
</dbReference>
<organism evidence="15 16">
    <name type="scientific">Paramuricea clavata</name>
    <name type="common">Red gorgonian</name>
    <name type="synonym">Violescent sea-whip</name>
    <dbReference type="NCBI Taxonomy" id="317549"/>
    <lineage>
        <taxon>Eukaryota</taxon>
        <taxon>Metazoa</taxon>
        <taxon>Cnidaria</taxon>
        <taxon>Anthozoa</taxon>
        <taxon>Octocorallia</taxon>
        <taxon>Malacalcyonacea</taxon>
        <taxon>Plexauridae</taxon>
        <taxon>Paramuricea</taxon>
    </lineage>
</organism>
<comment type="subcellular location">
    <subcellularLocation>
        <location evidence="1 7">Nucleus</location>
        <location evidence="1 7">Nucleolus</location>
    </subcellularLocation>
</comment>
<comment type="similarity">
    <text evidence="2 7">Belongs to the NRAP family.</text>
</comment>
<keyword evidence="4 7" id="KW-0694">RNA-binding</keyword>
<feature type="domain" description="Nrap protein" evidence="12">
    <location>
        <begin position="664"/>
        <end position="861"/>
    </location>
</feature>
<evidence type="ECO:0000313" key="15">
    <source>
        <dbReference type="EMBL" id="CAB3999174.1"/>
    </source>
</evidence>
<keyword evidence="16" id="KW-1185">Reference proteome</keyword>
<dbReference type="PANTHER" id="PTHR17972:SF0">
    <property type="entry name" value="NUCLEOLAR PROTEIN 6"/>
    <property type="match status" value="1"/>
</dbReference>
<evidence type="ECO:0000259" key="10">
    <source>
        <dbReference type="Pfam" id="PF17403"/>
    </source>
</evidence>
<sequence length="1162" mass="132661">MKYNHFSVNVLRIPKGSQLEYRETSYMKRKSKEKSDSNTVTKAAKQDDSKPAFHYSDNKESLYRPPTSEELNSLKETESLFHSSLLHMQINELLAEVCLRKRKKKLEETLHSLNELLMSLPDGDQQDISDLSWLPSNVRIPLPTMPGPVKGKFTFEKPESVNVIGSYQLGTLCKQEINVDIAVQLPKGLIHSKDYLNLRYHYKRGIYLAILASFIKKSKLFKNVAFSCHNGELWKPILLLKPKGQVGEKVTIKVFITLGDGAFKLPRFSPKINNLQYTWFFGQEDTAVLETLDPVSATSHYNTSILTDMLMEKHLHFLYGKIAPHQSLIDAIVLCKIWIHQRRLDEGFQGFSGFHCAMVIAYLLQTHQISQHMSSYQIIRIFWQFLATKDLTTSGVSLVDGNASVDDRMPSITEFHDHFEVVFLDSSGVLNLLANMTETAFRQFQSESRRALDILQHEFVDSFDVLFMKSISLVTRYDNFFLLEDVAVLKNVVKDKQLNSKLLNFSGDWLRVGLTWLEKLLSKALDKRIDMLSIWPITFPEWQIKQEAPLRTQCSIVVGYHLNTDTAHSVLEKGPNADNPEAKTFREFWGEKSELRRFQDGSISEAVVWDCANACEKRKICQKIIKYILHRHGCIDSSKVLFSSEGLDSLLKQNVKLTSSNKKNDQHFEHGTGEEANQAVIRSYESLVKLLRNLDLPLSLHSVQGLSPVLRGTEVFPAVPLSVSDDVEHDNQKRTAVPASTEKCPPWCPANEVLIQLETSGQWPDDLEAIQRIKAAFLLNIANILKKEHRLPAVANTKHVDVFKDGYVFRVKLAHYREMVLLNNCEKTGPTGPILENTGEELERLLVHLPLLSSVIHGIQQQYVSFGGSVRLAKRWISSHMLLACFPEECIELIMAHIYLHPHPYNTPASPTNGFIRFLYLLSTFDWKSNAMILNFNDKLKVADFQEIQSHFTNNRARLPAMFIATSEDKHLSYWTRDNPSSLILHRVAVLAKESYTVLQNQLLHSGSDDDDLKLIFRPSLEDYDVTILLHERFNPRRHQAIDSTKHCSYQLKPSSTISLPVINFDPSRCYFDELKQTFSDVAMFFRDVYGGDKIGVVWKPECFQASQFKVFGSQYRIPTEITDKNNGVENTVVPNIQAILSDFKTIGQGLVKNVEVRNPPV</sequence>
<dbReference type="Pfam" id="PF03813">
    <property type="entry name" value="Nrap"/>
    <property type="match status" value="1"/>
</dbReference>
<dbReference type="Proteomes" id="UP001152795">
    <property type="component" value="Unassembled WGS sequence"/>
</dbReference>
<evidence type="ECO:0000256" key="2">
    <source>
        <dbReference type="ARBA" id="ARBA00006674"/>
    </source>
</evidence>
<dbReference type="Pfam" id="PF17407">
    <property type="entry name" value="Nrap_D6"/>
    <property type="match status" value="1"/>
</dbReference>
<evidence type="ECO:0000256" key="7">
    <source>
        <dbReference type="RuleBase" id="RU364032"/>
    </source>
</evidence>
<dbReference type="OrthoDB" id="10251401at2759"/>
<evidence type="ECO:0000259" key="11">
    <source>
        <dbReference type="Pfam" id="PF17404"/>
    </source>
</evidence>
<evidence type="ECO:0000259" key="12">
    <source>
        <dbReference type="Pfam" id="PF17405"/>
    </source>
</evidence>
<dbReference type="Pfam" id="PF17404">
    <property type="entry name" value="Nrap_D3"/>
    <property type="match status" value="1"/>
</dbReference>
<protein>
    <recommendedName>
        <fullName evidence="3 7">Nucleolar protein 6</fullName>
    </recommendedName>
</protein>
<dbReference type="PANTHER" id="PTHR17972">
    <property type="entry name" value="NUCLEOLAR RNA-ASSOCIATED PROTEIN"/>
    <property type="match status" value="1"/>
</dbReference>
<feature type="domain" description="Nrap protein" evidence="11">
    <location>
        <begin position="475"/>
        <end position="632"/>
    </location>
</feature>
<evidence type="ECO:0000256" key="1">
    <source>
        <dbReference type="ARBA" id="ARBA00004604"/>
    </source>
</evidence>
<accession>A0A6S7H3H3</accession>
<dbReference type="Gene3D" id="3.30.70.3030">
    <property type="match status" value="1"/>
</dbReference>
<evidence type="ECO:0000256" key="8">
    <source>
        <dbReference type="SAM" id="MobiDB-lite"/>
    </source>
</evidence>
<reference evidence="15" key="1">
    <citation type="submission" date="2020-04" db="EMBL/GenBank/DDBJ databases">
        <authorList>
            <person name="Alioto T."/>
            <person name="Alioto T."/>
            <person name="Gomez Garrido J."/>
        </authorList>
    </citation>
    <scope>NUCLEOTIDE SEQUENCE</scope>
    <source>
        <strain evidence="15">A484AB</strain>
    </source>
</reference>
<dbReference type="InterPro" id="IPR035368">
    <property type="entry name" value="Nrap_D3"/>
</dbReference>
<evidence type="ECO:0000259" key="14">
    <source>
        <dbReference type="Pfam" id="PF17407"/>
    </source>
</evidence>
<comment type="function">
    <text evidence="6">Part of the small subunit (SSU) processome, first precursor of the small eukaryotic ribosomal subunit. During the assembly of the SSU processome in the nucleolus, many ribosome biogenesis factors, an RNA chaperone and ribosomal proteins associate with the nascent pre-rRNA and work in concert to generate RNA folding, modifications, rearrangements and cleavage as well as targeted degradation of pre-ribosomal RNA by the RNA exosome.</text>
</comment>
<dbReference type="Pfam" id="PF17406">
    <property type="entry name" value="Nrap_D5"/>
    <property type="match status" value="1"/>
</dbReference>
<feature type="domain" description="Nrap protein" evidence="14">
    <location>
        <begin position="1021"/>
        <end position="1155"/>
    </location>
</feature>
<keyword evidence="5 7" id="KW-0539">Nucleus</keyword>
<dbReference type="InterPro" id="IPR035369">
    <property type="entry name" value="Nrap_D4"/>
</dbReference>
<feature type="domain" description="Nrap protein" evidence="9">
    <location>
        <begin position="179"/>
        <end position="320"/>
    </location>
</feature>
<proteinExistence type="inferred from homology"/>
<dbReference type="Pfam" id="PF17405">
    <property type="entry name" value="Nrap_D4"/>
    <property type="match status" value="1"/>
</dbReference>
<evidence type="ECO:0000256" key="4">
    <source>
        <dbReference type="ARBA" id="ARBA00022884"/>
    </source>
</evidence>
<evidence type="ECO:0000256" key="3">
    <source>
        <dbReference type="ARBA" id="ARBA00016437"/>
    </source>
</evidence>
<comment type="caution">
    <text evidence="15">The sequence shown here is derived from an EMBL/GenBank/DDBJ whole genome shotgun (WGS) entry which is preliminary data.</text>
</comment>
<dbReference type="FunFam" id="1.10.1410.10:FF:000005">
    <property type="entry name" value="Nucleolar protein 6"/>
    <property type="match status" value="1"/>
</dbReference>
<dbReference type="InterPro" id="IPR035371">
    <property type="entry name" value="Nrap_D6"/>
</dbReference>
<dbReference type="GO" id="GO:0032545">
    <property type="term" value="C:CURI complex"/>
    <property type="evidence" value="ECO:0007669"/>
    <property type="project" value="TreeGrafter"/>
</dbReference>
<dbReference type="GO" id="GO:0003723">
    <property type="term" value="F:RNA binding"/>
    <property type="evidence" value="ECO:0007669"/>
    <property type="project" value="UniProtKB-KW"/>
</dbReference>
<dbReference type="GO" id="GO:0032040">
    <property type="term" value="C:small-subunit processome"/>
    <property type="evidence" value="ECO:0007669"/>
    <property type="project" value="TreeGrafter"/>
</dbReference>
<dbReference type="GO" id="GO:0006364">
    <property type="term" value="P:rRNA processing"/>
    <property type="evidence" value="ECO:0007669"/>
    <property type="project" value="TreeGrafter"/>
</dbReference>
<dbReference type="GO" id="GO:0034456">
    <property type="term" value="C:UTP-C complex"/>
    <property type="evidence" value="ECO:0007669"/>
    <property type="project" value="TreeGrafter"/>
</dbReference>
<dbReference type="GO" id="GO:0006409">
    <property type="term" value="P:tRNA export from nucleus"/>
    <property type="evidence" value="ECO:0007669"/>
    <property type="project" value="TreeGrafter"/>
</dbReference>
<dbReference type="InterPro" id="IPR035370">
    <property type="entry name" value="Nrap_D5"/>
</dbReference>
<evidence type="ECO:0000313" key="16">
    <source>
        <dbReference type="Proteomes" id="UP001152795"/>
    </source>
</evidence>
<feature type="domain" description="Nrap protein" evidence="10">
    <location>
        <begin position="329"/>
        <end position="469"/>
    </location>
</feature>
<feature type="domain" description="Nrap protein" evidence="13">
    <location>
        <begin position="863"/>
        <end position="1019"/>
    </location>
</feature>
<dbReference type="InterPro" id="IPR035367">
    <property type="entry name" value="Nrap_D2"/>
</dbReference>
<evidence type="ECO:0000259" key="9">
    <source>
        <dbReference type="Pfam" id="PF03813"/>
    </source>
</evidence>
<dbReference type="AlphaFoldDB" id="A0A6S7H3H3"/>
<feature type="compositionally biased region" description="Basic and acidic residues" evidence="8">
    <location>
        <begin position="44"/>
        <end position="62"/>
    </location>
</feature>